<dbReference type="PANTHER" id="PTHR30346:SF0">
    <property type="entry name" value="HCA OPERON TRANSCRIPTIONAL ACTIVATOR HCAR"/>
    <property type="match status" value="1"/>
</dbReference>
<evidence type="ECO:0000256" key="4">
    <source>
        <dbReference type="ARBA" id="ARBA00023163"/>
    </source>
</evidence>
<dbReference type="InterPro" id="IPR005119">
    <property type="entry name" value="LysR_subst-bd"/>
</dbReference>
<dbReference type="SUPFAM" id="SSF53850">
    <property type="entry name" value="Periplasmic binding protein-like II"/>
    <property type="match status" value="1"/>
</dbReference>
<dbReference type="InterPro" id="IPR036388">
    <property type="entry name" value="WH-like_DNA-bd_sf"/>
</dbReference>
<dbReference type="Pfam" id="PF03466">
    <property type="entry name" value="LysR_substrate"/>
    <property type="match status" value="1"/>
</dbReference>
<dbReference type="CDD" id="cd05466">
    <property type="entry name" value="PBP2_LTTR_substrate"/>
    <property type="match status" value="1"/>
</dbReference>
<evidence type="ECO:0000256" key="2">
    <source>
        <dbReference type="ARBA" id="ARBA00023015"/>
    </source>
</evidence>
<reference evidence="6" key="1">
    <citation type="submission" date="2023-06" db="EMBL/GenBank/DDBJ databases">
        <title>Identification and characterization of horizontal gene transfer across gut microbiota members of farm animals based on homology search.</title>
        <authorList>
            <person name="Schwarzerova J."/>
            <person name="Nykrynova M."/>
            <person name="Jureckova K."/>
            <person name="Cejkova D."/>
            <person name="Rychlik I."/>
        </authorList>
    </citation>
    <scope>NUCLEOTIDE SEQUENCE</scope>
    <source>
        <strain evidence="6">ET39</strain>
    </source>
</reference>
<comment type="caution">
    <text evidence="6">The sequence shown here is derived from an EMBL/GenBank/DDBJ whole genome shotgun (WGS) entry which is preliminary data.</text>
</comment>
<dbReference type="InterPro" id="IPR036390">
    <property type="entry name" value="WH_DNA-bd_sf"/>
</dbReference>
<dbReference type="RefSeq" id="WP_289608508.1">
    <property type="nucleotide sequence ID" value="NZ_JAUDCG010000070.1"/>
</dbReference>
<reference evidence="6" key="2">
    <citation type="submission" date="2023-06" db="EMBL/GenBank/DDBJ databases">
        <authorList>
            <person name="Zeman M."/>
            <person name="Kubasova T."/>
            <person name="Jahodarova E."/>
            <person name="Nykrynova M."/>
            <person name="Rychlik I."/>
        </authorList>
    </citation>
    <scope>NUCLEOTIDE SEQUENCE</scope>
    <source>
        <strain evidence="6">ET39</strain>
    </source>
</reference>
<gene>
    <name evidence="6" type="ORF">QUV96_10625</name>
</gene>
<accession>A0ABT7UEN5</accession>
<evidence type="ECO:0000256" key="3">
    <source>
        <dbReference type="ARBA" id="ARBA00023125"/>
    </source>
</evidence>
<proteinExistence type="inferred from homology"/>
<dbReference type="Gene3D" id="1.10.10.10">
    <property type="entry name" value="Winged helix-like DNA-binding domain superfamily/Winged helix DNA-binding domain"/>
    <property type="match status" value="1"/>
</dbReference>
<dbReference type="SUPFAM" id="SSF46785">
    <property type="entry name" value="Winged helix' DNA-binding domain"/>
    <property type="match status" value="1"/>
</dbReference>
<protein>
    <submittedName>
        <fullName evidence="6">LysR family transcriptional regulator</fullName>
    </submittedName>
</protein>
<dbReference type="PROSITE" id="PS50931">
    <property type="entry name" value="HTH_LYSR"/>
    <property type="match status" value="1"/>
</dbReference>
<evidence type="ECO:0000256" key="1">
    <source>
        <dbReference type="ARBA" id="ARBA00009437"/>
    </source>
</evidence>
<evidence type="ECO:0000313" key="6">
    <source>
        <dbReference type="EMBL" id="MDM8158082.1"/>
    </source>
</evidence>
<dbReference type="PANTHER" id="PTHR30346">
    <property type="entry name" value="TRANSCRIPTIONAL DUAL REGULATOR HCAR-RELATED"/>
    <property type="match status" value="1"/>
</dbReference>
<keyword evidence="3" id="KW-0238">DNA-binding</keyword>
<organism evidence="6 7">
    <name type="scientific">Amedibacillus dolichus</name>
    <dbReference type="NCBI Taxonomy" id="31971"/>
    <lineage>
        <taxon>Bacteria</taxon>
        <taxon>Bacillati</taxon>
        <taxon>Bacillota</taxon>
        <taxon>Erysipelotrichia</taxon>
        <taxon>Erysipelotrichales</taxon>
        <taxon>Erysipelotrichaceae</taxon>
        <taxon>Amedibacillus</taxon>
    </lineage>
</organism>
<evidence type="ECO:0000313" key="7">
    <source>
        <dbReference type="Proteomes" id="UP001529340"/>
    </source>
</evidence>
<dbReference type="Gene3D" id="3.40.190.10">
    <property type="entry name" value="Periplasmic binding protein-like II"/>
    <property type="match status" value="2"/>
</dbReference>
<feature type="domain" description="HTH lysR-type" evidence="5">
    <location>
        <begin position="1"/>
        <end position="58"/>
    </location>
</feature>
<name>A0ABT7UEN5_9FIRM</name>
<dbReference type="Pfam" id="PF00126">
    <property type="entry name" value="HTH_1"/>
    <property type="match status" value="1"/>
</dbReference>
<dbReference type="InterPro" id="IPR000847">
    <property type="entry name" value="LysR_HTH_N"/>
</dbReference>
<dbReference type="PRINTS" id="PR00039">
    <property type="entry name" value="HTHLYSR"/>
</dbReference>
<dbReference type="EMBL" id="JAUDCG010000070">
    <property type="protein sequence ID" value="MDM8158082.1"/>
    <property type="molecule type" value="Genomic_DNA"/>
</dbReference>
<comment type="similarity">
    <text evidence="1">Belongs to the LysR transcriptional regulatory family.</text>
</comment>
<evidence type="ECO:0000259" key="5">
    <source>
        <dbReference type="PROSITE" id="PS50931"/>
    </source>
</evidence>
<keyword evidence="4" id="KW-0804">Transcription</keyword>
<keyword evidence="7" id="KW-1185">Reference proteome</keyword>
<keyword evidence="2" id="KW-0805">Transcription regulation</keyword>
<sequence length="295" mass="33473">MNTTQLECFIAVAEHLNFSRASQELNISQPAVSHQIRALEDELQVRLFRRTSKSVELTEEGMLFLADARHILKTSFDAKQRLSKHVHSTTFEIGCHNTLELNLLPRLLRPLCKKYPQLRPTIQFFPPSSIKGLIDSKKIHAAFGFEEKPDLPSLKFRELCQAKLVCVCSPHHPFAQTKTVTREQLTDSIIACNPRQIPDALFALQSTLISERAPQQPYFVPNVESALTLVKAQLGYVLLFDVPALRDPQLCYLPIHDWEQTLPFGICYRADDDHPLLREILTLCTSASITESVES</sequence>
<dbReference type="Proteomes" id="UP001529340">
    <property type="component" value="Unassembled WGS sequence"/>
</dbReference>